<keyword evidence="2" id="KW-1185">Reference proteome</keyword>
<evidence type="ECO:0000313" key="1">
    <source>
        <dbReference type="EMBL" id="ORX03942.1"/>
    </source>
</evidence>
<comment type="caution">
    <text evidence="1">The sequence shown here is derived from an EMBL/GenBank/DDBJ whole genome shotgun (WGS) entry which is preliminary data.</text>
</comment>
<dbReference type="Proteomes" id="UP000193317">
    <property type="component" value="Unassembled WGS sequence"/>
</dbReference>
<evidence type="ECO:0000313" key="2">
    <source>
        <dbReference type="Proteomes" id="UP000193317"/>
    </source>
</evidence>
<accession>A0A1X2EJD2</accession>
<organism evidence="1 2">
    <name type="scientific">Mycobacterium szulgai</name>
    <dbReference type="NCBI Taxonomy" id="1787"/>
    <lineage>
        <taxon>Bacteria</taxon>
        <taxon>Bacillati</taxon>
        <taxon>Actinomycetota</taxon>
        <taxon>Actinomycetes</taxon>
        <taxon>Mycobacteriales</taxon>
        <taxon>Mycobacteriaceae</taxon>
        <taxon>Mycobacterium</taxon>
    </lineage>
</organism>
<name>A0A1X2EJD2_MYCSZ</name>
<proteinExistence type="predicted"/>
<dbReference type="EMBL" id="LQPW01000081">
    <property type="protein sequence ID" value="ORX03942.1"/>
    <property type="molecule type" value="Genomic_DNA"/>
</dbReference>
<dbReference type="AlphaFoldDB" id="A0A1X2EJD2"/>
<reference evidence="1 2" key="1">
    <citation type="submission" date="2016-01" db="EMBL/GenBank/DDBJ databases">
        <title>The new phylogeny of the genus Mycobacterium.</title>
        <authorList>
            <person name="Tarcisio F."/>
            <person name="Conor M."/>
            <person name="Antonella G."/>
            <person name="Elisabetta G."/>
            <person name="Giulia F.S."/>
            <person name="Sara T."/>
            <person name="Anna F."/>
            <person name="Clotilde B."/>
            <person name="Roberto B."/>
            <person name="Veronica D.S."/>
            <person name="Fabio R."/>
            <person name="Monica P."/>
            <person name="Olivier J."/>
            <person name="Enrico T."/>
            <person name="Nicola S."/>
        </authorList>
    </citation>
    <scope>NUCLEOTIDE SEQUENCE [LARGE SCALE GENOMIC DNA]</scope>
    <source>
        <strain evidence="1 2">DSM 44166</strain>
    </source>
</reference>
<gene>
    <name evidence="1" type="ORF">AWC27_27530</name>
</gene>
<protein>
    <submittedName>
        <fullName evidence="1">Uncharacterized protein</fullName>
    </submittedName>
</protein>
<sequence length="116" mass="12135">MLTERSPIGRRWRKILAAEWAGASCAFEEEQHVAHVVSEAAVGEFAVAAVGQPAVVFFNRALFAVVVAGVGDSVSPLDGSVAPVGRWRCARGFFGAARRGPSTVAAVKPRSTGISI</sequence>